<evidence type="ECO:0000256" key="9">
    <source>
        <dbReference type="SAM" id="MobiDB-lite"/>
    </source>
</evidence>
<evidence type="ECO:0000256" key="2">
    <source>
        <dbReference type="ARBA" id="ARBA00007651"/>
    </source>
</evidence>
<keyword evidence="6 8" id="KW-1133">Transmembrane helix</keyword>
<feature type="transmembrane region" description="Helical" evidence="8">
    <location>
        <begin position="117"/>
        <end position="145"/>
    </location>
</feature>
<dbReference type="GO" id="GO:0005886">
    <property type="term" value="C:plasma membrane"/>
    <property type="evidence" value="ECO:0007669"/>
    <property type="project" value="UniProtKB-SubCell"/>
</dbReference>
<comment type="subunit">
    <text evidence="3 8">Homodimer and heterodimers.</text>
</comment>
<feature type="transmembrane region" description="Helical" evidence="8">
    <location>
        <begin position="174"/>
        <end position="194"/>
    </location>
</feature>
<feature type="transmembrane region" description="Helical" evidence="8">
    <location>
        <begin position="35"/>
        <end position="55"/>
    </location>
</feature>
<evidence type="ECO:0000256" key="8">
    <source>
        <dbReference type="RuleBase" id="RU361233"/>
    </source>
</evidence>
<evidence type="ECO:0000256" key="1">
    <source>
        <dbReference type="ARBA" id="ARBA00004651"/>
    </source>
</evidence>
<dbReference type="GeneID" id="103717829"/>
<comment type="similarity">
    <text evidence="2 8">Belongs to the Casparian strip membrane proteins (CASP) family.</text>
</comment>
<gene>
    <name evidence="12" type="primary">LOC103717829</name>
</gene>
<evidence type="ECO:0000256" key="6">
    <source>
        <dbReference type="ARBA" id="ARBA00022989"/>
    </source>
</evidence>
<evidence type="ECO:0000256" key="3">
    <source>
        <dbReference type="ARBA" id="ARBA00011489"/>
    </source>
</evidence>
<sequence length="199" mass="20854">MESRVKPGLDGTQGTRNQVKEDGVGTPRTVRICDAVLRLVALAATLIAAAVIGTARQTKTVNIQVSPTLPPLPLTVAAKTAYSSAFVYFLIANVIACVYSAISLATSTVKRDSKSNIGLSLSIIDIAMVALLFSGNGAALTFGLLGKHGNSHVQWQKVCNVFGKFCLDVAVSSMVSLLGSVAYVLLVLLALVSLHKRSP</sequence>
<feature type="transmembrane region" description="Helical" evidence="8">
    <location>
        <begin position="85"/>
        <end position="105"/>
    </location>
</feature>
<accession>A0A8B7CR38</accession>
<protein>
    <recommendedName>
        <fullName evidence="8">CASP-like protein</fullName>
    </recommendedName>
</protein>
<name>A0A8B7CR38_PHODC</name>
<keyword evidence="7 8" id="KW-0472">Membrane</keyword>
<feature type="region of interest" description="Disordered" evidence="9">
    <location>
        <begin position="1"/>
        <end position="22"/>
    </location>
</feature>
<keyword evidence="5 8" id="KW-0812">Transmembrane</keyword>
<dbReference type="PANTHER" id="PTHR36488">
    <property type="entry name" value="CASP-LIKE PROTEIN 1U1"/>
    <property type="match status" value="1"/>
</dbReference>
<proteinExistence type="inferred from homology"/>
<dbReference type="NCBIfam" id="TIGR01569">
    <property type="entry name" value="A_tha_TIGR01569"/>
    <property type="match status" value="1"/>
</dbReference>
<keyword evidence="4 8" id="KW-1003">Cell membrane</keyword>
<dbReference type="AlphaFoldDB" id="A0A8B7CR38"/>
<evidence type="ECO:0000256" key="4">
    <source>
        <dbReference type="ARBA" id="ARBA00022475"/>
    </source>
</evidence>
<evidence type="ECO:0000256" key="5">
    <source>
        <dbReference type="ARBA" id="ARBA00022692"/>
    </source>
</evidence>
<dbReference type="OrthoDB" id="772477at2759"/>
<dbReference type="KEGG" id="pda:103717829"/>
<reference evidence="12" key="1">
    <citation type="submission" date="2025-08" db="UniProtKB">
        <authorList>
            <consortium name="RefSeq"/>
        </authorList>
    </citation>
    <scope>IDENTIFICATION</scope>
    <source>
        <tissue evidence="12">Young leaves</tissue>
    </source>
</reference>
<organism evidence="11 12">
    <name type="scientific">Phoenix dactylifera</name>
    <name type="common">Date palm</name>
    <dbReference type="NCBI Taxonomy" id="42345"/>
    <lineage>
        <taxon>Eukaryota</taxon>
        <taxon>Viridiplantae</taxon>
        <taxon>Streptophyta</taxon>
        <taxon>Embryophyta</taxon>
        <taxon>Tracheophyta</taxon>
        <taxon>Spermatophyta</taxon>
        <taxon>Magnoliopsida</taxon>
        <taxon>Liliopsida</taxon>
        <taxon>Arecaceae</taxon>
        <taxon>Coryphoideae</taxon>
        <taxon>Phoeniceae</taxon>
        <taxon>Phoenix</taxon>
    </lineage>
</organism>
<keyword evidence="11" id="KW-1185">Reference proteome</keyword>
<dbReference type="InterPro" id="IPR006702">
    <property type="entry name" value="CASP_dom"/>
</dbReference>
<dbReference type="Proteomes" id="UP000228380">
    <property type="component" value="Unplaced"/>
</dbReference>
<feature type="domain" description="Casparian strip membrane protein" evidence="10">
    <location>
        <begin position="28"/>
        <end position="181"/>
    </location>
</feature>
<dbReference type="Pfam" id="PF04535">
    <property type="entry name" value="CASP_dom"/>
    <property type="match status" value="1"/>
</dbReference>
<evidence type="ECO:0000313" key="12">
    <source>
        <dbReference type="RefSeq" id="XP_008804584.1"/>
    </source>
</evidence>
<comment type="subcellular location">
    <subcellularLocation>
        <location evidence="1 8">Cell membrane</location>
        <topology evidence="1 8">Multi-pass membrane protein</topology>
    </subcellularLocation>
</comment>
<evidence type="ECO:0000259" key="10">
    <source>
        <dbReference type="Pfam" id="PF04535"/>
    </source>
</evidence>
<dbReference type="RefSeq" id="XP_008804584.1">
    <property type="nucleotide sequence ID" value="XM_008806362.4"/>
</dbReference>
<evidence type="ECO:0000313" key="11">
    <source>
        <dbReference type="Proteomes" id="UP000228380"/>
    </source>
</evidence>
<dbReference type="InterPro" id="IPR044173">
    <property type="entry name" value="CASPL"/>
</dbReference>
<dbReference type="PANTHER" id="PTHR36488:SF8">
    <property type="entry name" value="CASP-LIKE PROTEIN 1U1"/>
    <property type="match status" value="1"/>
</dbReference>
<dbReference type="InterPro" id="IPR006459">
    <property type="entry name" value="CASP/CASPL"/>
</dbReference>
<evidence type="ECO:0000256" key="7">
    <source>
        <dbReference type="ARBA" id="ARBA00023136"/>
    </source>
</evidence>